<evidence type="ECO:0000256" key="2">
    <source>
        <dbReference type="SAM" id="SignalP"/>
    </source>
</evidence>
<sequence>MPHLSPRRALACALISSLGVAAWPSIAVAAYPDHPIHYIAVTAAGSAADISARLICAELSKELGVPVVVENRPGAGGTIAIDLTARAKPDGYTIGSGGRGTLVDNQALYKSLSYEPLKDFTLIGEMIDMQNLWVVKNTSPYNTGAQLLDAIRSRPPETFRYSSSGVGSSLHTAGAAVGYYTTPMLHVPYTGAPQALNAVMSGDVDMGFFNIPMIFSQAKAGKVKPLAVTGAKRSALFPDIPTLAELGLRGYDVTSWSMLVAPAGLEPAVAERLHTALNNVMSNPELRAKMTEMGYDLPDVPLVRSDVLKARLAEEIKASIPLLKKMGFAPQ</sequence>
<dbReference type="Proteomes" id="UP001501671">
    <property type="component" value="Unassembled WGS sequence"/>
</dbReference>
<comment type="caution">
    <text evidence="3">The sequence shown here is derived from an EMBL/GenBank/DDBJ whole genome shotgun (WGS) entry which is preliminary data.</text>
</comment>
<feature type="chain" id="PRO_5047364622" evidence="2">
    <location>
        <begin position="30"/>
        <end position="331"/>
    </location>
</feature>
<gene>
    <name evidence="3" type="ORF">GCM10023144_36800</name>
</gene>
<dbReference type="PANTHER" id="PTHR42928:SF5">
    <property type="entry name" value="BLR1237 PROTEIN"/>
    <property type="match status" value="1"/>
</dbReference>
<name>A0ABP8HGJ3_9BURK</name>
<dbReference type="CDD" id="cd07012">
    <property type="entry name" value="PBP2_Bug_TTT"/>
    <property type="match status" value="1"/>
</dbReference>
<dbReference type="InterPro" id="IPR042100">
    <property type="entry name" value="Bug_dom1"/>
</dbReference>
<dbReference type="InterPro" id="IPR005064">
    <property type="entry name" value="BUG"/>
</dbReference>
<dbReference type="EMBL" id="BAABFO010000021">
    <property type="protein sequence ID" value="GAA4339044.1"/>
    <property type="molecule type" value="Genomic_DNA"/>
</dbReference>
<evidence type="ECO:0000313" key="4">
    <source>
        <dbReference type="Proteomes" id="UP001501671"/>
    </source>
</evidence>
<dbReference type="Pfam" id="PF03401">
    <property type="entry name" value="TctC"/>
    <property type="match status" value="1"/>
</dbReference>
<keyword evidence="4" id="KW-1185">Reference proteome</keyword>
<feature type="signal peptide" evidence="2">
    <location>
        <begin position="1"/>
        <end position="29"/>
    </location>
</feature>
<evidence type="ECO:0000313" key="3">
    <source>
        <dbReference type="EMBL" id="GAA4339044.1"/>
    </source>
</evidence>
<comment type="similarity">
    <text evidence="1">Belongs to the UPF0065 (bug) family.</text>
</comment>
<protein>
    <submittedName>
        <fullName evidence="3">Tripartite tricarboxylate transporter substrate binding protein</fullName>
    </submittedName>
</protein>
<keyword evidence="2" id="KW-0732">Signal</keyword>
<dbReference type="Gene3D" id="3.40.190.150">
    <property type="entry name" value="Bordetella uptake gene, domain 1"/>
    <property type="match status" value="1"/>
</dbReference>
<dbReference type="PANTHER" id="PTHR42928">
    <property type="entry name" value="TRICARBOXYLATE-BINDING PROTEIN"/>
    <property type="match status" value="1"/>
</dbReference>
<accession>A0ABP8HGJ3</accession>
<dbReference type="SUPFAM" id="SSF53850">
    <property type="entry name" value="Periplasmic binding protein-like II"/>
    <property type="match status" value="1"/>
</dbReference>
<dbReference type="Gene3D" id="3.40.190.10">
    <property type="entry name" value="Periplasmic binding protein-like II"/>
    <property type="match status" value="1"/>
</dbReference>
<reference evidence="4" key="1">
    <citation type="journal article" date="2019" name="Int. J. Syst. Evol. Microbiol.">
        <title>The Global Catalogue of Microorganisms (GCM) 10K type strain sequencing project: providing services to taxonomists for standard genome sequencing and annotation.</title>
        <authorList>
            <consortium name="The Broad Institute Genomics Platform"/>
            <consortium name="The Broad Institute Genome Sequencing Center for Infectious Disease"/>
            <person name="Wu L."/>
            <person name="Ma J."/>
        </authorList>
    </citation>
    <scope>NUCLEOTIDE SEQUENCE [LARGE SCALE GENOMIC DNA]</scope>
    <source>
        <strain evidence="4">JCM 17666</strain>
    </source>
</reference>
<dbReference type="PIRSF" id="PIRSF017082">
    <property type="entry name" value="YflP"/>
    <property type="match status" value="1"/>
</dbReference>
<dbReference type="RefSeq" id="WP_345251342.1">
    <property type="nucleotide sequence ID" value="NZ_BAABFO010000021.1"/>
</dbReference>
<evidence type="ECO:0000256" key="1">
    <source>
        <dbReference type="ARBA" id="ARBA00006987"/>
    </source>
</evidence>
<organism evidence="3 4">
    <name type="scientific">Pigmentiphaga soli</name>
    <dbReference type="NCBI Taxonomy" id="1007095"/>
    <lineage>
        <taxon>Bacteria</taxon>
        <taxon>Pseudomonadati</taxon>
        <taxon>Pseudomonadota</taxon>
        <taxon>Betaproteobacteria</taxon>
        <taxon>Burkholderiales</taxon>
        <taxon>Alcaligenaceae</taxon>
        <taxon>Pigmentiphaga</taxon>
    </lineage>
</organism>
<proteinExistence type="inferred from homology"/>